<dbReference type="Proteomes" id="UP000063699">
    <property type="component" value="Chromosome"/>
</dbReference>
<gene>
    <name evidence="1" type="ORF">AOZ06_04330</name>
</gene>
<proteinExistence type="predicted"/>
<dbReference type="AlphaFoldDB" id="A0A0N9HSV2"/>
<name>A0A0N9HSV2_9PSEU</name>
<dbReference type="STRING" id="860235.AOZ06_04330"/>
<reference evidence="1 2" key="1">
    <citation type="submission" date="2015-07" db="EMBL/GenBank/DDBJ databases">
        <title>Genome sequencing of Kibdelosporangium phytohabitans.</title>
        <authorList>
            <person name="Qin S."/>
            <person name="Xing K."/>
        </authorList>
    </citation>
    <scope>NUCLEOTIDE SEQUENCE [LARGE SCALE GENOMIC DNA]</scope>
    <source>
        <strain evidence="1 2">KLBMP1111</strain>
    </source>
</reference>
<dbReference type="RefSeq" id="WP_054288234.1">
    <property type="nucleotide sequence ID" value="NZ_CP012752.1"/>
</dbReference>
<accession>A0A0N9HSV2</accession>
<evidence type="ECO:0000313" key="1">
    <source>
        <dbReference type="EMBL" id="ALG06258.1"/>
    </source>
</evidence>
<sequence length="362" mass="40329">MGDLVDRPVSFDYGYNMTCPACPAVTALTSEEYHRQDNEARVACAHCGSDIHFGPAVMTLRDPDDLALDDHRLSAVAWYHTSTQDNWPSTAHAMPAVAMEFMSRVMSPDAARRVRDRQEDQALHLGTYETAIESMLRRMSDQDDGGSQFYLYRVALRRTDLVIEPGWRDENHAEAAQITQTALGDLDGVRYLNVYESPGSISLAVRTSAIAWVQRISLPASPLDVTIPPDLLAEIGLLRGRRRDIDQLDASRPPELDPLAQLSRNIAARRGPSFTQSPTPQQSAMSERIDQLIEDACLPGVSLPVRSRFTDALQHWRAAQKSTEHDDYIHRFAAMAAALTHPSEVHQLLDHCPRRTVTPTPA</sequence>
<organism evidence="1 2">
    <name type="scientific">Kibdelosporangium phytohabitans</name>
    <dbReference type="NCBI Taxonomy" id="860235"/>
    <lineage>
        <taxon>Bacteria</taxon>
        <taxon>Bacillati</taxon>
        <taxon>Actinomycetota</taxon>
        <taxon>Actinomycetes</taxon>
        <taxon>Pseudonocardiales</taxon>
        <taxon>Pseudonocardiaceae</taxon>
        <taxon>Kibdelosporangium</taxon>
    </lineage>
</organism>
<dbReference type="KEGG" id="kphy:AOZ06_04330"/>
<keyword evidence="2" id="KW-1185">Reference proteome</keyword>
<evidence type="ECO:0000313" key="2">
    <source>
        <dbReference type="Proteomes" id="UP000063699"/>
    </source>
</evidence>
<protein>
    <submittedName>
        <fullName evidence="1">Uncharacterized protein</fullName>
    </submittedName>
</protein>
<dbReference type="OrthoDB" id="5538531at2"/>
<dbReference type="EMBL" id="CP012752">
    <property type="protein sequence ID" value="ALG06258.1"/>
    <property type="molecule type" value="Genomic_DNA"/>
</dbReference>